<reference evidence="3" key="1">
    <citation type="submission" date="2012-11" db="EMBL/GenBank/DDBJ databases">
        <authorList>
            <person name="Lucero-Rivera Y.E."/>
            <person name="Tovar-Ramirez D."/>
        </authorList>
    </citation>
    <scope>NUCLEOTIDE SEQUENCE [LARGE SCALE GENOMIC DNA]</scope>
    <source>
        <strain evidence="3">Araruama</strain>
    </source>
</reference>
<keyword evidence="1" id="KW-1133">Transmembrane helix</keyword>
<name>A0A1V1PBF9_9BACT</name>
<keyword evidence="1" id="KW-0472">Membrane</keyword>
<evidence type="ECO:0000313" key="2">
    <source>
        <dbReference type="EMBL" id="ETR72128.1"/>
    </source>
</evidence>
<sequence length="282" mass="33733">MASLRDQVLRNLPFLFLRHHDGNMFVCDAPNVKSQYLRRELVRQLKLGEIWDWKVYPGIKYILSIIDLFKRQENPKNYNSINIQESKMFLPENIGKSFSISQSPLHYLLDKYSKTFLTRQSQERIRTRELSGLFPFSICNIYRVLMGISKTFYESFELLNEKINLKSIKSQELLGLPYRVFRYFHVVLFGAFFTDKNDYTNRISLLHSIAQPIVQRIIMQYTIPESEITVSEYYLAQHLENKKMLLLWLYIYVNSLTIYLWDIMIMELPFILQSKLKKAFLY</sequence>
<dbReference type="Proteomes" id="UP000189670">
    <property type="component" value="Unassembled WGS sequence"/>
</dbReference>
<dbReference type="EMBL" id="ATBP01000180">
    <property type="protein sequence ID" value="ETR72128.1"/>
    <property type="molecule type" value="Genomic_DNA"/>
</dbReference>
<dbReference type="AlphaFoldDB" id="A0A1V1PBF9"/>
<keyword evidence="1" id="KW-0812">Transmembrane</keyword>
<organism evidence="2 3">
    <name type="scientific">Candidatus Magnetoglobus multicellularis str. Araruama</name>
    <dbReference type="NCBI Taxonomy" id="890399"/>
    <lineage>
        <taxon>Bacteria</taxon>
        <taxon>Pseudomonadati</taxon>
        <taxon>Thermodesulfobacteriota</taxon>
        <taxon>Desulfobacteria</taxon>
        <taxon>Desulfobacterales</taxon>
        <taxon>Desulfobacteraceae</taxon>
        <taxon>Candidatus Magnetoglobus</taxon>
    </lineage>
</organism>
<accession>A0A1V1PBF9</accession>
<feature type="transmembrane region" description="Helical" evidence="1">
    <location>
        <begin position="247"/>
        <end position="272"/>
    </location>
</feature>
<proteinExistence type="predicted"/>
<protein>
    <submittedName>
        <fullName evidence="2">Uncharacterized protein</fullName>
    </submittedName>
</protein>
<evidence type="ECO:0000256" key="1">
    <source>
        <dbReference type="SAM" id="Phobius"/>
    </source>
</evidence>
<gene>
    <name evidence="2" type="ORF">OMM_01951</name>
</gene>
<comment type="caution">
    <text evidence="2">The sequence shown here is derived from an EMBL/GenBank/DDBJ whole genome shotgun (WGS) entry which is preliminary data.</text>
</comment>
<evidence type="ECO:0000313" key="3">
    <source>
        <dbReference type="Proteomes" id="UP000189670"/>
    </source>
</evidence>